<name>A0A1Y2MED1_EPING</name>
<dbReference type="OMA" id="IMAQYEA"/>
<evidence type="ECO:0008006" key="4">
    <source>
        <dbReference type="Google" id="ProtNLM"/>
    </source>
</evidence>
<evidence type="ECO:0000313" key="2">
    <source>
        <dbReference type="EMBL" id="OSS54485.1"/>
    </source>
</evidence>
<dbReference type="Pfam" id="PF11905">
    <property type="entry name" value="DUF3425"/>
    <property type="match status" value="1"/>
</dbReference>
<reference evidence="2 3" key="1">
    <citation type="journal article" date="2017" name="Genome Announc.">
        <title>Genome sequence of the saprophytic ascomycete Epicoccum nigrum ICMP 19927 strain isolated from New Zealand.</title>
        <authorList>
            <person name="Fokin M."/>
            <person name="Fleetwood D."/>
            <person name="Weir B.S."/>
            <person name="Villas-Boas S.G."/>
        </authorList>
    </citation>
    <scope>NUCLEOTIDE SEQUENCE [LARGE SCALE GENOMIC DNA]</scope>
    <source>
        <strain evidence="2 3">ICMP 19927</strain>
    </source>
</reference>
<dbReference type="Proteomes" id="UP000193240">
    <property type="component" value="Unassembled WGS sequence"/>
</dbReference>
<gene>
    <name evidence="2" type="ORF">B5807_00313</name>
</gene>
<accession>A0A1Y2MED1</accession>
<dbReference type="InterPro" id="IPR021833">
    <property type="entry name" value="DUF3425"/>
</dbReference>
<feature type="compositionally biased region" description="Basic residues" evidence="1">
    <location>
        <begin position="47"/>
        <end position="63"/>
    </location>
</feature>
<protein>
    <recommendedName>
        <fullName evidence="4">BZIP domain-containing protein</fullName>
    </recommendedName>
</protein>
<proteinExistence type="predicted"/>
<dbReference type="PANTHER" id="PTHR38116">
    <property type="entry name" value="CHROMOSOME 7, WHOLE GENOME SHOTGUN SEQUENCE"/>
    <property type="match status" value="1"/>
</dbReference>
<feature type="region of interest" description="Disordered" evidence="1">
    <location>
        <begin position="1"/>
        <end position="122"/>
    </location>
</feature>
<dbReference type="EMBL" id="KZ107838">
    <property type="protein sequence ID" value="OSS54485.1"/>
    <property type="molecule type" value="Genomic_DNA"/>
</dbReference>
<sequence length="339" mass="38479">MSTMSRDFPAPFPTETPAQPIELGWSSQRLALRDSKEDWTGISNPAARRKLQNRLNQRARRERAKTSVSRATSTSTEGSGPEGSATRDAIIQNRDKTNPPKPQAVEGIESKSSKGPQPQGCMTSVPEVRALMHRFADHAYNSYAQGKPVLEHLPLLVRYNVAISLATNAGFLGIATEFYDWEGISPMNKHGPSLGPAFCDHSSDWPATLHPTQLQLSIKHHPWVDCFPWPRLRDNLLQAFEHPDLCDEDELCHDICDFNDQRESMLMVWGPPEDSQNWEVSDSFLRKWAWLLKDCGQVLVSTNYWRSRREELVITPQQFADFVWASLPKRLHPSGRLVR</sequence>
<evidence type="ECO:0000256" key="1">
    <source>
        <dbReference type="SAM" id="MobiDB-lite"/>
    </source>
</evidence>
<dbReference type="InParanoid" id="A0A1Y2MED1"/>
<organism evidence="2 3">
    <name type="scientific">Epicoccum nigrum</name>
    <name type="common">Soil fungus</name>
    <name type="synonym">Epicoccum purpurascens</name>
    <dbReference type="NCBI Taxonomy" id="105696"/>
    <lineage>
        <taxon>Eukaryota</taxon>
        <taxon>Fungi</taxon>
        <taxon>Dikarya</taxon>
        <taxon>Ascomycota</taxon>
        <taxon>Pezizomycotina</taxon>
        <taxon>Dothideomycetes</taxon>
        <taxon>Pleosporomycetidae</taxon>
        <taxon>Pleosporales</taxon>
        <taxon>Pleosporineae</taxon>
        <taxon>Didymellaceae</taxon>
        <taxon>Epicoccum</taxon>
    </lineage>
</organism>
<feature type="compositionally biased region" description="Polar residues" evidence="1">
    <location>
        <begin position="113"/>
        <end position="122"/>
    </location>
</feature>
<dbReference type="AlphaFoldDB" id="A0A1Y2MED1"/>
<dbReference type="STRING" id="105696.A0A1Y2MED1"/>
<keyword evidence="3" id="KW-1185">Reference proteome</keyword>
<evidence type="ECO:0000313" key="3">
    <source>
        <dbReference type="Proteomes" id="UP000193240"/>
    </source>
</evidence>
<feature type="compositionally biased region" description="Low complexity" evidence="1">
    <location>
        <begin position="71"/>
        <end position="86"/>
    </location>
</feature>
<dbReference type="PANTHER" id="PTHR38116:SF1">
    <property type="entry name" value="BZIP DOMAIN-CONTAINING PROTEIN"/>
    <property type="match status" value="1"/>
</dbReference>